<organism evidence="6 7">
    <name type="scientific">Rhodococcus daqingensis</name>
    <dbReference type="NCBI Taxonomy" id="2479363"/>
    <lineage>
        <taxon>Bacteria</taxon>
        <taxon>Bacillati</taxon>
        <taxon>Actinomycetota</taxon>
        <taxon>Actinomycetes</taxon>
        <taxon>Mycobacteriales</taxon>
        <taxon>Nocardiaceae</taxon>
        <taxon>Rhodococcus</taxon>
    </lineage>
</organism>
<dbReference type="InterPro" id="IPR017941">
    <property type="entry name" value="Rieske_2Fe-2S"/>
</dbReference>
<dbReference type="PANTHER" id="PTHR21496:SF23">
    <property type="entry name" value="3-PHENYLPROPIONATE_CINNAMIC ACID DIOXYGENASE FERREDOXIN SUBUNIT"/>
    <property type="match status" value="1"/>
</dbReference>
<evidence type="ECO:0000256" key="3">
    <source>
        <dbReference type="ARBA" id="ARBA00023004"/>
    </source>
</evidence>
<dbReference type="RefSeq" id="WP_378407089.1">
    <property type="nucleotide sequence ID" value="NZ_JBHTCS010000022.1"/>
</dbReference>
<dbReference type="Proteomes" id="UP001596484">
    <property type="component" value="Unassembled WGS sequence"/>
</dbReference>
<dbReference type="EMBL" id="JBHTCS010000022">
    <property type="protein sequence ID" value="MFC7449765.1"/>
    <property type="molecule type" value="Genomic_DNA"/>
</dbReference>
<keyword evidence="4" id="KW-0411">Iron-sulfur</keyword>
<comment type="caution">
    <text evidence="6">The sequence shown here is derived from an EMBL/GenBank/DDBJ whole genome shotgun (WGS) entry which is preliminary data.</text>
</comment>
<name>A0ABW2S162_9NOCA</name>
<evidence type="ECO:0000256" key="1">
    <source>
        <dbReference type="ARBA" id="ARBA00022714"/>
    </source>
</evidence>
<dbReference type="Gene3D" id="2.102.10.10">
    <property type="entry name" value="Rieske [2Fe-2S] iron-sulphur domain"/>
    <property type="match status" value="1"/>
</dbReference>
<evidence type="ECO:0000256" key="4">
    <source>
        <dbReference type="ARBA" id="ARBA00023014"/>
    </source>
</evidence>
<protein>
    <submittedName>
        <fullName evidence="6">Rieske (2Fe-2S) protein</fullName>
    </submittedName>
</protein>
<dbReference type="PANTHER" id="PTHR21496">
    <property type="entry name" value="FERREDOXIN-RELATED"/>
    <property type="match status" value="1"/>
</dbReference>
<keyword evidence="3" id="KW-0408">Iron</keyword>
<evidence type="ECO:0000313" key="6">
    <source>
        <dbReference type="EMBL" id="MFC7449765.1"/>
    </source>
</evidence>
<dbReference type="Pfam" id="PF00355">
    <property type="entry name" value="Rieske"/>
    <property type="match status" value="1"/>
</dbReference>
<dbReference type="InterPro" id="IPR036922">
    <property type="entry name" value="Rieske_2Fe-2S_sf"/>
</dbReference>
<feature type="domain" description="Rieske" evidence="5">
    <location>
        <begin position="16"/>
        <end position="111"/>
    </location>
</feature>
<accession>A0ABW2S162</accession>
<keyword evidence="7" id="KW-1185">Reference proteome</keyword>
<sequence length="113" mass="11443">MTAIRSPKSLAGATPTTLGAVTDLTPGEGRAYVIGGLQLAVFLLSDGTVRAMDAVCPHKGGPLADGQIDGGVVMCPLHQYAFSFDTGACTSEGVGAAQTYAARIVNGMVMVDI</sequence>
<reference evidence="7" key="1">
    <citation type="journal article" date="2019" name="Int. J. Syst. Evol. Microbiol.">
        <title>The Global Catalogue of Microorganisms (GCM) 10K type strain sequencing project: providing services to taxonomists for standard genome sequencing and annotation.</title>
        <authorList>
            <consortium name="The Broad Institute Genomics Platform"/>
            <consortium name="The Broad Institute Genome Sequencing Center for Infectious Disease"/>
            <person name="Wu L."/>
            <person name="Ma J."/>
        </authorList>
    </citation>
    <scope>NUCLEOTIDE SEQUENCE [LARGE SCALE GENOMIC DNA]</scope>
    <source>
        <strain evidence="7">ICMP 19430</strain>
    </source>
</reference>
<evidence type="ECO:0000259" key="5">
    <source>
        <dbReference type="PROSITE" id="PS51296"/>
    </source>
</evidence>
<proteinExistence type="predicted"/>
<keyword evidence="2" id="KW-0479">Metal-binding</keyword>
<dbReference type="SUPFAM" id="SSF50022">
    <property type="entry name" value="ISP domain"/>
    <property type="match status" value="1"/>
</dbReference>
<gene>
    <name evidence="6" type="ORF">ACFQS9_17865</name>
</gene>
<keyword evidence="1" id="KW-0001">2Fe-2S</keyword>
<evidence type="ECO:0000313" key="7">
    <source>
        <dbReference type="Proteomes" id="UP001596484"/>
    </source>
</evidence>
<evidence type="ECO:0000256" key="2">
    <source>
        <dbReference type="ARBA" id="ARBA00022723"/>
    </source>
</evidence>
<dbReference type="PROSITE" id="PS51296">
    <property type="entry name" value="RIESKE"/>
    <property type="match status" value="1"/>
</dbReference>